<keyword evidence="2" id="KW-0812">Transmembrane</keyword>
<comment type="caution">
    <text evidence="3">The sequence shown here is derived from an EMBL/GenBank/DDBJ whole genome shotgun (WGS) entry which is preliminary data.</text>
</comment>
<proteinExistence type="predicted"/>
<feature type="transmembrane region" description="Helical" evidence="2">
    <location>
        <begin position="128"/>
        <end position="147"/>
    </location>
</feature>
<keyword evidence="4" id="KW-1185">Reference proteome</keyword>
<accession>A0ABD3IQS1</accession>
<evidence type="ECO:0000313" key="3">
    <source>
        <dbReference type="EMBL" id="KAL3716702.1"/>
    </source>
</evidence>
<evidence type="ECO:0000256" key="2">
    <source>
        <dbReference type="SAM" id="Phobius"/>
    </source>
</evidence>
<feature type="compositionally biased region" description="Acidic residues" evidence="1">
    <location>
        <begin position="70"/>
        <end position="81"/>
    </location>
</feature>
<dbReference type="EMBL" id="JBJKBG010000011">
    <property type="protein sequence ID" value="KAL3716702.1"/>
    <property type="molecule type" value="Genomic_DNA"/>
</dbReference>
<evidence type="ECO:0000313" key="4">
    <source>
        <dbReference type="Proteomes" id="UP001634007"/>
    </source>
</evidence>
<organism evidence="3 4">
    <name type="scientific">Eucalyptus globulus</name>
    <name type="common">Tasmanian blue gum</name>
    <dbReference type="NCBI Taxonomy" id="34317"/>
    <lineage>
        <taxon>Eukaryota</taxon>
        <taxon>Viridiplantae</taxon>
        <taxon>Streptophyta</taxon>
        <taxon>Embryophyta</taxon>
        <taxon>Tracheophyta</taxon>
        <taxon>Spermatophyta</taxon>
        <taxon>Magnoliopsida</taxon>
        <taxon>eudicotyledons</taxon>
        <taxon>Gunneridae</taxon>
        <taxon>Pentapetalae</taxon>
        <taxon>rosids</taxon>
        <taxon>malvids</taxon>
        <taxon>Myrtales</taxon>
        <taxon>Myrtaceae</taxon>
        <taxon>Myrtoideae</taxon>
        <taxon>Eucalypteae</taxon>
        <taxon>Eucalyptus</taxon>
    </lineage>
</organism>
<reference evidence="3 4" key="1">
    <citation type="submission" date="2024-11" db="EMBL/GenBank/DDBJ databases">
        <title>Chromosome-level genome assembly of Eucalyptus globulus Labill. provides insights into its genome evolution.</title>
        <authorList>
            <person name="Li X."/>
        </authorList>
    </citation>
    <scope>NUCLEOTIDE SEQUENCE [LARGE SCALE GENOMIC DNA]</scope>
    <source>
        <strain evidence="3">CL2024</strain>
        <tissue evidence="3">Fresh tender leaves</tissue>
    </source>
</reference>
<gene>
    <name evidence="3" type="ORF">ACJRO7_008313</name>
</gene>
<protein>
    <submittedName>
        <fullName evidence="3">Uncharacterized protein</fullName>
    </submittedName>
</protein>
<dbReference type="AlphaFoldDB" id="A0ABD3IQS1"/>
<evidence type="ECO:0000256" key="1">
    <source>
        <dbReference type="SAM" id="MobiDB-lite"/>
    </source>
</evidence>
<keyword evidence="2" id="KW-1133">Transmembrane helix</keyword>
<feature type="region of interest" description="Disordered" evidence="1">
    <location>
        <begin position="46"/>
        <end position="81"/>
    </location>
</feature>
<dbReference type="Proteomes" id="UP001634007">
    <property type="component" value="Unassembled WGS sequence"/>
</dbReference>
<keyword evidence="2" id="KW-0472">Membrane</keyword>
<sequence>MASLQHGFCRLPPPWKGMARHYDSAAEETVRERRAAIESGRLKGRRLFDVPDSGDGEAETCSGLSGVTDGDNDDDDDDEDDCCDQIKTSEEVVAVEDGGRCLSSSSSSSSLGTGEIEKKRKMVRGLMAGGRWIGMVSVLLVVAVVAMRSCATSHGGDGYMNLVPT</sequence>
<name>A0ABD3IQS1_EUCGL</name>